<feature type="transmembrane region" description="Helical" evidence="10">
    <location>
        <begin position="238"/>
        <end position="265"/>
    </location>
</feature>
<protein>
    <submittedName>
        <fullName evidence="11">Branched-chain amino acid ABC transporter, permease protein</fullName>
    </submittedName>
</protein>
<dbReference type="RefSeq" id="WP_013045801.1">
    <property type="nucleotide sequence ID" value="NC_014010.1"/>
</dbReference>
<feature type="transmembrane region" description="Helical" evidence="10">
    <location>
        <begin position="100"/>
        <end position="124"/>
    </location>
</feature>
<feature type="transmembrane region" description="Helical" evidence="10">
    <location>
        <begin position="153"/>
        <end position="171"/>
    </location>
</feature>
<evidence type="ECO:0000256" key="8">
    <source>
        <dbReference type="ARBA" id="ARBA00023136"/>
    </source>
</evidence>
<accession>D5BSC5</accession>
<dbReference type="HOGENOM" id="CLU_039929_1_1_5"/>
<evidence type="ECO:0000313" key="12">
    <source>
        <dbReference type="Proteomes" id="UP000007460"/>
    </source>
</evidence>
<dbReference type="GO" id="GO:0015188">
    <property type="term" value="F:L-isoleucine transmembrane transporter activity"/>
    <property type="evidence" value="ECO:0007669"/>
    <property type="project" value="TreeGrafter"/>
</dbReference>
<dbReference type="GO" id="GO:0042941">
    <property type="term" value="P:D-alanine transmembrane transport"/>
    <property type="evidence" value="ECO:0007669"/>
    <property type="project" value="TreeGrafter"/>
</dbReference>
<dbReference type="InterPro" id="IPR001851">
    <property type="entry name" value="ABC_transp_permease"/>
</dbReference>
<evidence type="ECO:0000256" key="9">
    <source>
        <dbReference type="ARBA" id="ARBA00037998"/>
    </source>
</evidence>
<evidence type="ECO:0000313" key="11">
    <source>
        <dbReference type="EMBL" id="ADE39172.1"/>
    </source>
</evidence>
<name>D5BSC5_PUNMI</name>
<reference evidence="11 12" key="1">
    <citation type="journal article" date="2010" name="J. Bacteriol.">
        <title>Complete genome sequence of "Candidatus Puniceispirillum marinum" IMCC1322, a representative of the SAR116 clade in the Alphaproteobacteria.</title>
        <authorList>
            <person name="Oh H.M."/>
            <person name="Kwon K.K."/>
            <person name="Kang I."/>
            <person name="Kang S.G."/>
            <person name="Lee J.H."/>
            <person name="Kim S.J."/>
            <person name="Cho J.C."/>
        </authorList>
    </citation>
    <scope>NUCLEOTIDE SEQUENCE [LARGE SCALE GENOMIC DNA]</scope>
    <source>
        <strain evidence="11 12">IMCC1322</strain>
    </source>
</reference>
<proteinExistence type="inferred from homology"/>
<dbReference type="eggNOG" id="COG0559">
    <property type="taxonomic scope" value="Bacteria"/>
</dbReference>
<dbReference type="STRING" id="488538.SAR116_0929"/>
<organism evidence="11 12">
    <name type="scientific">Puniceispirillum marinum (strain IMCC1322)</name>
    <dbReference type="NCBI Taxonomy" id="488538"/>
    <lineage>
        <taxon>Bacteria</taxon>
        <taxon>Pseudomonadati</taxon>
        <taxon>Pseudomonadota</taxon>
        <taxon>Alphaproteobacteria</taxon>
        <taxon>Candidatus Puniceispirillales</taxon>
        <taxon>Candidatus Puniceispirillaceae</taxon>
        <taxon>Candidatus Puniceispirillum</taxon>
    </lineage>
</organism>
<dbReference type="OrthoDB" id="9810089at2"/>
<dbReference type="PANTHER" id="PTHR11795:SF371">
    <property type="entry name" value="HIGH-AFFINITY BRANCHED-CHAIN AMINO ACID TRANSPORT SYSTEM PERMEASE PROTEIN LIVH"/>
    <property type="match status" value="1"/>
</dbReference>
<keyword evidence="6" id="KW-0029">Amino-acid transport</keyword>
<dbReference type="Proteomes" id="UP000007460">
    <property type="component" value="Chromosome"/>
</dbReference>
<dbReference type="KEGG" id="apb:SAR116_0929"/>
<dbReference type="GO" id="GO:0015190">
    <property type="term" value="F:L-leucine transmembrane transporter activity"/>
    <property type="evidence" value="ECO:0007669"/>
    <property type="project" value="TreeGrafter"/>
</dbReference>
<dbReference type="CDD" id="cd06582">
    <property type="entry name" value="TM_PBP1_LivH_like"/>
    <property type="match status" value="1"/>
</dbReference>
<feature type="transmembrane region" description="Helical" evidence="10">
    <location>
        <begin position="277"/>
        <end position="297"/>
    </location>
</feature>
<sequence length="303" mass="32308">MDFDYNSLMAFIIFGVTIGVVYGIVALGISLIYSGLDIVHFAHGEMYMFGAFFGLVLANNVGLPYPVALIGAMIMTACLGMFVERVFYRRLTSAGGGYTVAGMGMIICGFGMSVALVNVAYFIWGAEAEPFRANLDYIPRLQFAGDIEVPESYVLTAIISVVLMAALHYFLRHTKTGLAVRAVAHNKDIAYLMGINVPLMISLIFGLSCALAAAAGVLIGPMQSVQVEMGYLMLMKAFAAAVVGGFGSLPGAILGGIMVGIFENLGAAYISPSHKDIYAFLLLILVLMFRPSGLFGIEAKVKA</sequence>
<evidence type="ECO:0000256" key="1">
    <source>
        <dbReference type="ARBA" id="ARBA00004651"/>
    </source>
</evidence>
<dbReference type="GO" id="GO:0005886">
    <property type="term" value="C:plasma membrane"/>
    <property type="evidence" value="ECO:0007669"/>
    <property type="project" value="UniProtKB-SubCell"/>
</dbReference>
<keyword evidence="4" id="KW-0997">Cell inner membrane</keyword>
<evidence type="ECO:0000256" key="5">
    <source>
        <dbReference type="ARBA" id="ARBA00022692"/>
    </source>
</evidence>
<dbReference type="GO" id="GO:1903806">
    <property type="term" value="P:L-isoleucine import across plasma membrane"/>
    <property type="evidence" value="ECO:0007669"/>
    <property type="project" value="TreeGrafter"/>
</dbReference>
<dbReference type="EMBL" id="CP001751">
    <property type="protein sequence ID" value="ADE39172.1"/>
    <property type="molecule type" value="Genomic_DNA"/>
</dbReference>
<dbReference type="GO" id="GO:0005304">
    <property type="term" value="F:L-valine transmembrane transporter activity"/>
    <property type="evidence" value="ECO:0007669"/>
    <property type="project" value="TreeGrafter"/>
</dbReference>
<evidence type="ECO:0000256" key="3">
    <source>
        <dbReference type="ARBA" id="ARBA00022475"/>
    </source>
</evidence>
<evidence type="ECO:0000256" key="2">
    <source>
        <dbReference type="ARBA" id="ARBA00022448"/>
    </source>
</evidence>
<evidence type="ECO:0000256" key="4">
    <source>
        <dbReference type="ARBA" id="ARBA00022519"/>
    </source>
</evidence>
<evidence type="ECO:0000256" key="10">
    <source>
        <dbReference type="SAM" id="Phobius"/>
    </source>
</evidence>
<dbReference type="AlphaFoldDB" id="D5BSC5"/>
<keyword evidence="12" id="KW-1185">Reference proteome</keyword>
<dbReference type="Pfam" id="PF02653">
    <property type="entry name" value="BPD_transp_2"/>
    <property type="match status" value="1"/>
</dbReference>
<evidence type="ECO:0000256" key="7">
    <source>
        <dbReference type="ARBA" id="ARBA00022989"/>
    </source>
</evidence>
<keyword evidence="7 10" id="KW-1133">Transmembrane helix</keyword>
<dbReference type="InterPro" id="IPR052157">
    <property type="entry name" value="BCAA_transport_permease"/>
</dbReference>
<keyword evidence="2" id="KW-0813">Transport</keyword>
<keyword evidence="3" id="KW-1003">Cell membrane</keyword>
<feature type="transmembrane region" description="Helical" evidence="10">
    <location>
        <begin position="69"/>
        <end position="88"/>
    </location>
</feature>
<dbReference type="PANTHER" id="PTHR11795">
    <property type="entry name" value="BRANCHED-CHAIN AMINO ACID TRANSPORT SYSTEM PERMEASE PROTEIN LIVH"/>
    <property type="match status" value="1"/>
</dbReference>
<gene>
    <name evidence="11" type="ordered locus">SAR116_0929</name>
</gene>
<keyword evidence="8 10" id="KW-0472">Membrane</keyword>
<keyword evidence="5 10" id="KW-0812">Transmembrane</keyword>
<dbReference type="GO" id="GO:0015192">
    <property type="term" value="F:L-phenylalanine transmembrane transporter activity"/>
    <property type="evidence" value="ECO:0007669"/>
    <property type="project" value="TreeGrafter"/>
</dbReference>
<comment type="similarity">
    <text evidence="9">Belongs to the binding-protein-dependent transport system permease family. LivHM subfamily.</text>
</comment>
<evidence type="ECO:0000256" key="6">
    <source>
        <dbReference type="ARBA" id="ARBA00022970"/>
    </source>
</evidence>
<feature type="transmembrane region" description="Helical" evidence="10">
    <location>
        <begin position="46"/>
        <end position="63"/>
    </location>
</feature>
<feature type="transmembrane region" description="Helical" evidence="10">
    <location>
        <begin position="191"/>
        <end position="218"/>
    </location>
</feature>
<dbReference type="GO" id="GO:0015808">
    <property type="term" value="P:L-alanine transport"/>
    <property type="evidence" value="ECO:0007669"/>
    <property type="project" value="TreeGrafter"/>
</dbReference>
<feature type="transmembrane region" description="Helical" evidence="10">
    <location>
        <begin position="12"/>
        <end position="34"/>
    </location>
</feature>
<comment type="subcellular location">
    <subcellularLocation>
        <location evidence="1">Cell membrane</location>
        <topology evidence="1">Multi-pass membrane protein</topology>
    </subcellularLocation>
</comment>